<dbReference type="Pfam" id="PF14205">
    <property type="entry name" value="Cys_rich_KTR"/>
    <property type="match status" value="1"/>
</dbReference>
<comment type="caution">
    <text evidence="1">The sequence shown here is derived from an EMBL/GenBank/DDBJ whole genome shotgun (WGS) entry which is preliminary data.</text>
</comment>
<dbReference type="RefSeq" id="WP_022445063.1">
    <property type="nucleotide sequence ID" value="NZ_JAEQMG010000079.1"/>
</dbReference>
<keyword evidence="2" id="KW-1185">Reference proteome</keyword>
<name>A0A935C1J8_9FIRM</name>
<dbReference type="InterPro" id="IPR025957">
    <property type="entry name" value="Cys_rich_KTR"/>
</dbReference>
<sequence length="58" mass="6874">MQKQAEWILCPVCGNKTRDRTRYDTVLKNYPLYCPKCKQETLIEAENLKVTVIKKQEN</sequence>
<proteinExistence type="predicted"/>
<dbReference type="AlphaFoldDB" id="A0A935C1J8"/>
<organism evidence="1 2">
    <name type="scientific">Ruminococcus difficilis</name>
    <dbReference type="NCBI Taxonomy" id="2763069"/>
    <lineage>
        <taxon>Bacteria</taxon>
        <taxon>Bacillati</taxon>
        <taxon>Bacillota</taxon>
        <taxon>Clostridia</taxon>
        <taxon>Eubacteriales</taxon>
        <taxon>Oscillospiraceae</taxon>
        <taxon>Ruminococcus</taxon>
    </lineage>
</organism>
<dbReference type="EMBL" id="JAEQMG010000079">
    <property type="protein sequence ID" value="MBK6088711.1"/>
    <property type="molecule type" value="Genomic_DNA"/>
</dbReference>
<dbReference type="Proteomes" id="UP000633365">
    <property type="component" value="Unassembled WGS sequence"/>
</dbReference>
<protein>
    <submittedName>
        <fullName evidence="1">Cysteine-rich KTR domain-containing protein</fullName>
    </submittedName>
</protein>
<gene>
    <name evidence="1" type="ORF">JKK62_08625</name>
</gene>
<evidence type="ECO:0000313" key="2">
    <source>
        <dbReference type="Proteomes" id="UP000633365"/>
    </source>
</evidence>
<reference evidence="1" key="1">
    <citation type="submission" date="2021-01" db="EMBL/GenBank/DDBJ databases">
        <title>Genome public.</title>
        <authorList>
            <person name="Liu C."/>
            <person name="Sun Q."/>
        </authorList>
    </citation>
    <scope>NUCLEOTIDE SEQUENCE</scope>
    <source>
        <strain evidence="1">M6</strain>
    </source>
</reference>
<evidence type="ECO:0000313" key="1">
    <source>
        <dbReference type="EMBL" id="MBK6088711.1"/>
    </source>
</evidence>
<accession>A0A935C1J8</accession>